<protein>
    <recommendedName>
        <fullName evidence="3">Peroxisome membrane anchor protein Pex14p N-terminal domain-containing protein</fullName>
    </recommendedName>
</protein>
<keyword evidence="2" id="KW-1133">Transmembrane helix</keyword>
<dbReference type="OrthoDB" id="441517at2759"/>
<keyword evidence="5" id="KW-1185">Reference proteome</keyword>
<evidence type="ECO:0000256" key="1">
    <source>
        <dbReference type="SAM" id="MobiDB-lite"/>
    </source>
</evidence>
<keyword evidence="2" id="KW-0812">Transmembrane</keyword>
<dbReference type="AlphaFoldDB" id="A0A550CTN9"/>
<keyword evidence="2" id="KW-0472">Membrane</keyword>
<evidence type="ECO:0000256" key="2">
    <source>
        <dbReference type="SAM" id="Phobius"/>
    </source>
</evidence>
<organism evidence="4 5">
    <name type="scientific">Schizophyllum amplum</name>
    <dbReference type="NCBI Taxonomy" id="97359"/>
    <lineage>
        <taxon>Eukaryota</taxon>
        <taxon>Fungi</taxon>
        <taxon>Dikarya</taxon>
        <taxon>Basidiomycota</taxon>
        <taxon>Agaricomycotina</taxon>
        <taxon>Agaricomycetes</taxon>
        <taxon>Agaricomycetidae</taxon>
        <taxon>Agaricales</taxon>
        <taxon>Schizophyllaceae</taxon>
        <taxon>Schizophyllum</taxon>
    </lineage>
</organism>
<accession>A0A550CTN9</accession>
<reference evidence="4 5" key="1">
    <citation type="journal article" date="2019" name="New Phytol.">
        <title>Comparative genomics reveals unique wood-decay strategies and fruiting body development in the Schizophyllaceae.</title>
        <authorList>
            <person name="Almasi E."/>
            <person name="Sahu N."/>
            <person name="Krizsan K."/>
            <person name="Balint B."/>
            <person name="Kovacs G.M."/>
            <person name="Kiss B."/>
            <person name="Cseklye J."/>
            <person name="Drula E."/>
            <person name="Henrissat B."/>
            <person name="Nagy I."/>
            <person name="Chovatia M."/>
            <person name="Adam C."/>
            <person name="LaButti K."/>
            <person name="Lipzen A."/>
            <person name="Riley R."/>
            <person name="Grigoriev I.V."/>
            <person name="Nagy L.G."/>
        </authorList>
    </citation>
    <scope>NUCLEOTIDE SEQUENCE [LARGE SCALE GENOMIC DNA]</scope>
    <source>
        <strain evidence="4 5">NL-1724</strain>
    </source>
</reference>
<dbReference type="Pfam" id="PF04695">
    <property type="entry name" value="Pex14_N"/>
    <property type="match status" value="1"/>
</dbReference>
<dbReference type="InterPro" id="IPR006785">
    <property type="entry name" value="Pex14_N"/>
</dbReference>
<sequence>MSDEGHNSSGAAPVDSAPASVSHNEGESFRNSSPAAPPTEPAGSEESAPSTLSDVAASADKTGLLDRARQFLASPQIQQQDEAGKRRFLAEKGLGEEDIKTLMREPSGQQQLLPPPRTYPQPPPSNLPGLLLAAARILTWVAGGSAMLLLVYYRFFLPRIVRTAASRKGIITHQRKLMERFNDSLKTMKDAQKEDLKDLPRPDPNVEPELYRDCRSVKAALLRGEVELVEMANMPTVTLLRCAIEELRGPGREEELPTTEDIFRVLEGRIPWLLCEDGLLFEGRLWETLNTCSLFAESEDAQGLQRWGYVPTEAPPTPPILTSLETLTASLTNLPEETENRPCQRTMQTLSDFTGYLSSQVYTPFRTTVAHYGMSSSGNLGPVEEDMRKEIRALKGLVLNRRTFIPFYGPR</sequence>
<evidence type="ECO:0000313" key="5">
    <source>
        <dbReference type="Proteomes" id="UP000320762"/>
    </source>
</evidence>
<name>A0A550CTN9_9AGAR</name>
<feature type="region of interest" description="Disordered" evidence="1">
    <location>
        <begin position="1"/>
        <end position="59"/>
    </location>
</feature>
<evidence type="ECO:0000259" key="3">
    <source>
        <dbReference type="Pfam" id="PF04695"/>
    </source>
</evidence>
<feature type="compositionally biased region" description="Low complexity" evidence="1">
    <location>
        <begin position="8"/>
        <end position="22"/>
    </location>
</feature>
<dbReference type="Gene3D" id="1.10.10.10">
    <property type="entry name" value="Winged helix-like DNA-binding domain superfamily/Winged helix DNA-binding domain"/>
    <property type="match status" value="1"/>
</dbReference>
<dbReference type="STRING" id="97359.A0A550CTN9"/>
<feature type="transmembrane region" description="Helical" evidence="2">
    <location>
        <begin position="130"/>
        <end position="153"/>
    </location>
</feature>
<feature type="compositionally biased region" description="Pro residues" evidence="1">
    <location>
        <begin position="113"/>
        <end position="124"/>
    </location>
</feature>
<dbReference type="EMBL" id="VDMD01000002">
    <property type="protein sequence ID" value="TRM68155.1"/>
    <property type="molecule type" value="Genomic_DNA"/>
</dbReference>
<feature type="domain" description="Peroxisome membrane anchor protein Pex14p N-terminal" evidence="3">
    <location>
        <begin position="64"/>
        <end position="105"/>
    </location>
</feature>
<gene>
    <name evidence="4" type="ORF">BD626DRAFT_565014</name>
</gene>
<dbReference type="InterPro" id="IPR036388">
    <property type="entry name" value="WH-like_DNA-bd_sf"/>
</dbReference>
<feature type="region of interest" description="Disordered" evidence="1">
    <location>
        <begin position="104"/>
        <end position="124"/>
    </location>
</feature>
<proteinExistence type="predicted"/>
<comment type="caution">
    <text evidence="4">The sequence shown here is derived from an EMBL/GenBank/DDBJ whole genome shotgun (WGS) entry which is preliminary data.</text>
</comment>
<dbReference type="Proteomes" id="UP000320762">
    <property type="component" value="Unassembled WGS sequence"/>
</dbReference>
<evidence type="ECO:0000313" key="4">
    <source>
        <dbReference type="EMBL" id="TRM68155.1"/>
    </source>
</evidence>